<dbReference type="PROSITE" id="PS51257">
    <property type="entry name" value="PROKAR_LIPOPROTEIN"/>
    <property type="match status" value="1"/>
</dbReference>
<dbReference type="AlphaFoldDB" id="L7U451"/>
<evidence type="ECO:0000313" key="2">
    <source>
        <dbReference type="Proteomes" id="UP000011131"/>
    </source>
</evidence>
<dbReference type="Proteomes" id="UP000011131">
    <property type="component" value="Chromosome"/>
</dbReference>
<name>L7U451_MYXSD</name>
<accession>L7U451</accession>
<dbReference type="HOGENOM" id="CLU_155196_0_0_7"/>
<evidence type="ECO:0000313" key="1">
    <source>
        <dbReference type="EMBL" id="AGC43561.1"/>
    </source>
</evidence>
<proteinExistence type="predicted"/>
<dbReference type="EMBL" id="CP004025">
    <property type="protein sequence ID" value="AGC43561.1"/>
    <property type="molecule type" value="Genomic_DNA"/>
</dbReference>
<reference evidence="1 2" key="1">
    <citation type="journal article" date="2013" name="Genome Announc.">
        <title>Complete genome sequence of Myxococcus stipitatus strain DSM 14675, a fruiting myxobacterium.</title>
        <authorList>
            <person name="Huntley S."/>
            <person name="Kneip S."/>
            <person name="Treuner-Lange A."/>
            <person name="Sogaard-Andersen L."/>
        </authorList>
    </citation>
    <scope>NUCLEOTIDE SEQUENCE [LARGE SCALE GENOMIC DNA]</scope>
    <source>
        <strain evidence="2">DSM 14675 / JCM 12634 / Mx s8</strain>
    </source>
</reference>
<organism evidence="1 2">
    <name type="scientific">Myxococcus stipitatus (strain DSM 14675 / JCM 12634 / Mx s8)</name>
    <dbReference type="NCBI Taxonomy" id="1278073"/>
    <lineage>
        <taxon>Bacteria</taxon>
        <taxon>Pseudomonadati</taxon>
        <taxon>Myxococcota</taxon>
        <taxon>Myxococcia</taxon>
        <taxon>Myxococcales</taxon>
        <taxon>Cystobacterineae</taxon>
        <taxon>Myxococcaceae</taxon>
        <taxon>Myxococcus</taxon>
    </lineage>
</organism>
<evidence type="ECO:0008006" key="3">
    <source>
        <dbReference type="Google" id="ProtNLM"/>
    </source>
</evidence>
<gene>
    <name evidence="1" type="ordered locus">MYSTI_02239</name>
</gene>
<keyword evidence="2" id="KW-1185">Reference proteome</keyword>
<dbReference type="PATRIC" id="fig|1278073.3.peg.2276"/>
<dbReference type="STRING" id="1278073.MYSTI_02239"/>
<dbReference type="KEGG" id="msd:MYSTI_02239"/>
<protein>
    <recommendedName>
        <fullName evidence="3">Lipoprotein</fullName>
    </recommendedName>
</protein>
<dbReference type="eggNOG" id="ENOG5033F7G">
    <property type="taxonomic scope" value="Bacteria"/>
</dbReference>
<sequence>MIRPLALFLALALGGCATLSKKSNLEELKPVVESFHKVIRWKDFRTAARFVVPERRQAFTRARLDLQDEKDLSISDYEIEEVVMSEDGTRAVVQSRIQWMRLPSATEHTSVVNSEFVYKDGAWLLERQDSGPFADELR</sequence>